<dbReference type="Pfam" id="PF13649">
    <property type="entry name" value="Methyltransf_25"/>
    <property type="match status" value="1"/>
</dbReference>
<feature type="region of interest" description="Disordered" evidence="5">
    <location>
        <begin position="1"/>
        <end position="24"/>
    </location>
</feature>
<evidence type="ECO:0000256" key="5">
    <source>
        <dbReference type="SAM" id="MobiDB-lite"/>
    </source>
</evidence>
<feature type="domain" description="Methyltransferase" evidence="6">
    <location>
        <begin position="101"/>
        <end position="203"/>
    </location>
</feature>
<reference evidence="7 8" key="1">
    <citation type="submission" date="2023-01" db="EMBL/GenBank/DDBJ databases">
        <title>Analysis of 21 Apiospora genomes using comparative genomics revels a genus with tremendous synthesis potential of carbohydrate active enzymes and secondary metabolites.</title>
        <authorList>
            <person name="Sorensen T."/>
        </authorList>
    </citation>
    <scope>NUCLEOTIDE SEQUENCE [LARGE SCALE GENOMIC DNA]</scope>
    <source>
        <strain evidence="7 8">CBS 117206</strain>
    </source>
</reference>
<dbReference type="Gene3D" id="3.40.50.150">
    <property type="entry name" value="Vaccinia Virus protein VP39"/>
    <property type="match status" value="1"/>
</dbReference>
<dbReference type="Proteomes" id="UP001392437">
    <property type="component" value="Unassembled WGS sequence"/>
</dbReference>
<keyword evidence="2" id="KW-0808">Transferase</keyword>
<accession>A0AAW0R6R3</accession>
<dbReference type="PANTHER" id="PTHR35897">
    <property type="entry name" value="METHYLTRANSFERASE AUSD"/>
    <property type="match status" value="1"/>
</dbReference>
<comment type="caution">
    <text evidence="7">The sequence shown here is derived from an EMBL/GenBank/DDBJ whole genome shotgun (WGS) entry which is preliminary data.</text>
</comment>
<comment type="similarity">
    <text evidence="4">Belongs to the class I-like SAM-binding methyltransferase superfamily.</text>
</comment>
<feature type="compositionally biased region" description="Low complexity" evidence="5">
    <location>
        <begin position="7"/>
        <end position="19"/>
    </location>
</feature>
<dbReference type="InterPro" id="IPR041698">
    <property type="entry name" value="Methyltransf_25"/>
</dbReference>
<dbReference type="InterPro" id="IPR029063">
    <property type="entry name" value="SAM-dependent_MTases_sf"/>
</dbReference>
<evidence type="ECO:0000313" key="7">
    <source>
        <dbReference type="EMBL" id="KAK8129496.1"/>
    </source>
</evidence>
<gene>
    <name evidence="7" type="ORF">PG999_001876</name>
</gene>
<proteinExistence type="inferred from homology"/>
<evidence type="ECO:0000313" key="8">
    <source>
        <dbReference type="Proteomes" id="UP001392437"/>
    </source>
</evidence>
<dbReference type="InterPro" id="IPR051654">
    <property type="entry name" value="Meroterpenoid_MTases"/>
</dbReference>
<dbReference type="PANTHER" id="PTHR35897:SF1">
    <property type="entry name" value="METHYLTRANSFERASE AUSD"/>
    <property type="match status" value="1"/>
</dbReference>
<name>A0AAW0R6R3_9PEZI</name>
<evidence type="ECO:0000256" key="1">
    <source>
        <dbReference type="ARBA" id="ARBA00005179"/>
    </source>
</evidence>
<protein>
    <submittedName>
        <fullName evidence="7">Porphobilinogen deaminase protein</fullName>
    </submittedName>
</protein>
<dbReference type="GO" id="GO:0016740">
    <property type="term" value="F:transferase activity"/>
    <property type="evidence" value="ECO:0007669"/>
    <property type="project" value="UniProtKB-KW"/>
</dbReference>
<keyword evidence="3" id="KW-0949">S-adenosyl-L-methionine</keyword>
<comment type="pathway">
    <text evidence="1">Secondary metabolite biosynthesis.</text>
</comment>
<dbReference type="EMBL" id="JAQQWP010000002">
    <property type="protein sequence ID" value="KAK8129496.1"/>
    <property type="molecule type" value="Genomic_DNA"/>
</dbReference>
<sequence length="270" mass="30367">MEYSQETAASTAEATNTVAPTSNRFPPETEIARRILETYSGIAPKDVPDVICEIQAKASVISPYGCFQSFQFLNLASTLADTRYQDVLERLRAPDSTETFLDVGCALGTVVRLLASQGVPDDRLYGTDLQAGLLDLGYELFGDRTWSRATYVAGDMLGEDYKTRLDDRLGGKIDIIHASAFFHLFEREDQLKAAKRMVGFLRSDNPGVMIFGQNQGPKIDGWEKYVLDPKSWKDLWEEVGQSTDTRWRTEMDVDSSDECNHVRFGVYRVF</sequence>
<evidence type="ECO:0000256" key="2">
    <source>
        <dbReference type="ARBA" id="ARBA00022679"/>
    </source>
</evidence>
<dbReference type="AlphaFoldDB" id="A0AAW0R6R3"/>
<keyword evidence="8" id="KW-1185">Reference proteome</keyword>
<dbReference type="CDD" id="cd02440">
    <property type="entry name" value="AdoMet_MTases"/>
    <property type="match status" value="1"/>
</dbReference>
<dbReference type="SUPFAM" id="SSF53335">
    <property type="entry name" value="S-adenosyl-L-methionine-dependent methyltransferases"/>
    <property type="match status" value="1"/>
</dbReference>
<evidence type="ECO:0000256" key="4">
    <source>
        <dbReference type="ARBA" id="ARBA00038314"/>
    </source>
</evidence>
<evidence type="ECO:0000256" key="3">
    <source>
        <dbReference type="ARBA" id="ARBA00022691"/>
    </source>
</evidence>
<evidence type="ECO:0000259" key="6">
    <source>
        <dbReference type="Pfam" id="PF13649"/>
    </source>
</evidence>
<organism evidence="7 8">
    <name type="scientific">Apiospora kogelbergensis</name>
    <dbReference type="NCBI Taxonomy" id="1337665"/>
    <lineage>
        <taxon>Eukaryota</taxon>
        <taxon>Fungi</taxon>
        <taxon>Dikarya</taxon>
        <taxon>Ascomycota</taxon>
        <taxon>Pezizomycotina</taxon>
        <taxon>Sordariomycetes</taxon>
        <taxon>Xylariomycetidae</taxon>
        <taxon>Amphisphaeriales</taxon>
        <taxon>Apiosporaceae</taxon>
        <taxon>Apiospora</taxon>
    </lineage>
</organism>